<dbReference type="Proteomes" id="UP000859505">
    <property type="component" value="Unassembled WGS sequence"/>
</dbReference>
<evidence type="ECO:0000313" key="3">
    <source>
        <dbReference type="Proteomes" id="UP000859505"/>
    </source>
</evidence>
<evidence type="ECO:0000313" key="2">
    <source>
        <dbReference type="EMBL" id="HAT6345296.1"/>
    </source>
</evidence>
<accession>A0AAD3UC70</accession>
<reference evidence="2" key="1">
    <citation type="journal article" date="2018" name="Genome Biol.">
        <title>SKESA: strategic k-mer extension for scrupulous assemblies.</title>
        <authorList>
            <person name="Souvorov A."/>
            <person name="Agarwala R."/>
            <person name="Lipman D.J."/>
        </authorList>
    </citation>
    <scope>NUCLEOTIDE SEQUENCE</scope>
    <source>
        <strain evidence="2">OLC2673_Aeromonas</strain>
    </source>
</reference>
<dbReference type="Pfam" id="PF13884">
    <property type="entry name" value="Peptidase_S74"/>
    <property type="match status" value="1"/>
</dbReference>
<name>A0AAD3UC70_AERHY</name>
<proteinExistence type="predicted"/>
<organism evidence="2 3">
    <name type="scientific">Aeromonas hydrophila</name>
    <dbReference type="NCBI Taxonomy" id="644"/>
    <lineage>
        <taxon>Bacteria</taxon>
        <taxon>Pseudomonadati</taxon>
        <taxon>Pseudomonadota</taxon>
        <taxon>Gammaproteobacteria</taxon>
        <taxon>Aeromonadales</taxon>
        <taxon>Aeromonadaceae</taxon>
        <taxon>Aeromonas</taxon>
    </lineage>
</organism>
<dbReference type="PROSITE" id="PS51688">
    <property type="entry name" value="ICA"/>
    <property type="match status" value="1"/>
</dbReference>
<protein>
    <recommendedName>
        <fullName evidence="1">Peptidase S74 domain-containing protein</fullName>
    </recommendedName>
</protein>
<dbReference type="AlphaFoldDB" id="A0AAD3UC70"/>
<sequence>MGYEVKITEYSNIPNLQTTNVDITEIAGIGTATTSVVVVEGTNIGFVQVDAATAEAKAAAAAAKISEQNAAATLTSSVKKAGDTMTGTLNMQAPLGKQITFDNGNSYISNTYGNLYIRSNANEQSKVIIQGNTHPDVTVGVTTGKFYTELNKPTPAAIGTLTATEINNALALKSDLTYVNTELGKKADKTYTDDQLSKKLNLSGGNVTGNISSTATYRTSINQSLGFVMQRTGTTYQAGVGQGSDGMAVIGIGTETNLEAWLKVGPSTLNFTGNKVYHSGDKPLPLDIGALPLTGGVMSGAIRWDIDTKKYINGSGDNMYVSAQNGRVYIEGKLNPAVRVITSTGSTDYDIYHAGNKPTAADVGTLSTAQINSALALKSDLTYVNTELAKKSDLTYVNTELGKKLNLSGGTLTGALIVGNMKSAIKVDNQKSISFQDQSSTMYHLLSEGNNFKIKHGNNADNPIFDISSSTIAANTSMYSRNAMIVQDTAGTKWLGLETPVGANPYISVRTAGDSQNRIAMTFEKGAIKLATDTLVAPSVLVQNNGGLVFSPQTDRAGLTWGMGVDPASGDLCTHRYNNGNWAALPVIIKGDGTLHAVSGLKTSIINCNGNAAIDGSLAVIQSIDVRGGYMSLTSQSNTLLEFHTPGRTAFMIYKGPEGNARFVTSNGSGGETFLRMQLDTGGNMSLAGAAWATSFNPGSDRRIKSNIVVLENCLEKNAKIIPCSYNKLGLPEGKREVGVIAQDVIEVLPDAVSESPDGYLGVNYASITACHVGAINELHEMIKDLQEEIRILKSK</sequence>
<gene>
    <name evidence="2" type="ORF">JAJ28_003062</name>
</gene>
<feature type="domain" description="Peptidase S74" evidence="1">
    <location>
        <begin position="700"/>
        <end position="790"/>
    </location>
</feature>
<reference evidence="2" key="2">
    <citation type="submission" date="2020-01" db="EMBL/GenBank/DDBJ databases">
        <authorList>
            <consortium name="NCBI Pathogen Detection Project"/>
        </authorList>
    </citation>
    <scope>NUCLEOTIDE SEQUENCE</scope>
    <source>
        <strain evidence="2">OLC2673_Aeromonas</strain>
    </source>
</reference>
<comment type="caution">
    <text evidence="2">The sequence shown here is derived from an EMBL/GenBank/DDBJ whole genome shotgun (WGS) entry which is preliminary data.</text>
</comment>
<dbReference type="EMBL" id="DACTUL010000026">
    <property type="protein sequence ID" value="HAT6345296.1"/>
    <property type="molecule type" value="Genomic_DNA"/>
</dbReference>
<dbReference type="InterPro" id="IPR030392">
    <property type="entry name" value="S74_ICA"/>
</dbReference>
<evidence type="ECO:0000259" key="1">
    <source>
        <dbReference type="PROSITE" id="PS51688"/>
    </source>
</evidence>